<evidence type="ECO:0000259" key="17">
    <source>
        <dbReference type="Pfam" id="PF03717"/>
    </source>
</evidence>
<dbReference type="GO" id="GO:0006508">
    <property type="term" value="P:proteolysis"/>
    <property type="evidence" value="ECO:0007669"/>
    <property type="project" value="UniProtKB-KW"/>
</dbReference>
<comment type="caution">
    <text evidence="18">The sequence shown here is derived from an EMBL/GenBank/DDBJ whole genome shotgun (WGS) entry which is preliminary data.</text>
</comment>
<dbReference type="Pfam" id="PF00905">
    <property type="entry name" value="Transpeptidase"/>
    <property type="match status" value="1"/>
</dbReference>
<dbReference type="InterPro" id="IPR017790">
    <property type="entry name" value="Penicillin-binding_protein_2"/>
</dbReference>
<sequence length="690" mass="74330">MNPRTHFRLVVLYVLVAALLLVLVGRMWTLQVLEGTHYQEIAAQNRTRDIVVPAVRGMILDDRGVPLVRNRSALVVSVDRTTLSRQEDGGEAVLKRLASVLGTTYDDISKRIRLCSPTVKRPCWPGSPYQPIPVEDHVDPKRALQIMERREDFPGVTAQLQAVRDYPEPDGASAAQVLGYLQPVTQEELDERKGLQVTGYSGVDLVGRAGLEAQYDRALRGEPGFRRVLVDSQGRVTGTAEEKQPTSGDHLVTSIDAGVQGAAEKALKHAIDNARKGGKPADAGAAVVMDVRTGRMVAMASYPTYDPSIWTGGISQDKYDQLLGKKNGEPLTSRVTQGQFAPGSTFKISSVAAAVKDGNSLKGIYPCPGSYNVGSRAFSNAGGASYGPMTLHTALVKSCDTVFYRFAYLEWKADGGMHPKKNPSDPMIKMAREYGFGTKTGIDLPSESSGRIPDREWKQNYWEATKAANCKGAKEGYPDVAKTDPARAAYLKAVATENCTEGYVWRPGDAANFSVGQGNVLVTPLQLVRAYAAVANGGKLFTPRLGVAIVRPDGTVVRRIEPPKPEKLPVDPKVLKYIRDALGQVTKEGTAGGAFSGFDFKRVDVGGKTGTAEVFGKQDTSWFASFGPVKDPRFAVVAMVSQGGFGASTAAPAVREIWESMYGTKDKKPILQNGALPSELPKMPGQGAAP</sequence>
<comment type="subcellular location">
    <subcellularLocation>
        <location evidence="2">Cell membrane</location>
    </subcellularLocation>
    <subcellularLocation>
        <location evidence="1">Membrane</location>
        <topology evidence="1">Single-pass membrane protein</topology>
    </subcellularLocation>
</comment>
<dbReference type="InterPro" id="IPR050515">
    <property type="entry name" value="Beta-lactam/transpept"/>
</dbReference>
<dbReference type="EMBL" id="SMJW01000165">
    <property type="protein sequence ID" value="TDC11731.1"/>
    <property type="molecule type" value="Genomic_DNA"/>
</dbReference>
<dbReference type="GO" id="GO:0008360">
    <property type="term" value="P:regulation of cell shape"/>
    <property type="evidence" value="ECO:0007669"/>
    <property type="project" value="UniProtKB-KW"/>
</dbReference>
<dbReference type="GO" id="GO:0009252">
    <property type="term" value="P:peptidoglycan biosynthetic process"/>
    <property type="evidence" value="ECO:0007669"/>
    <property type="project" value="UniProtKB-KW"/>
</dbReference>
<keyword evidence="10" id="KW-0573">Peptidoglycan synthesis</keyword>
<evidence type="ECO:0000256" key="11">
    <source>
        <dbReference type="ARBA" id="ARBA00022989"/>
    </source>
</evidence>
<dbReference type="PANTHER" id="PTHR30627:SF2">
    <property type="entry name" value="PEPTIDOGLYCAN D,D-TRANSPEPTIDASE MRDA"/>
    <property type="match status" value="1"/>
</dbReference>
<gene>
    <name evidence="18" type="primary">mrdA</name>
    <name evidence="18" type="ORF">E1284_27110</name>
</gene>
<keyword evidence="19" id="KW-1185">Reference proteome</keyword>
<keyword evidence="7 15" id="KW-0812">Transmembrane</keyword>
<keyword evidence="4" id="KW-1003">Cell membrane</keyword>
<evidence type="ECO:0000256" key="7">
    <source>
        <dbReference type="ARBA" id="ARBA00022692"/>
    </source>
</evidence>
<dbReference type="GO" id="GO:0008658">
    <property type="term" value="F:penicillin binding"/>
    <property type="evidence" value="ECO:0007669"/>
    <property type="project" value="InterPro"/>
</dbReference>
<keyword evidence="12 15" id="KW-0472">Membrane</keyword>
<dbReference type="InterPro" id="IPR036138">
    <property type="entry name" value="PBP_dimer_sf"/>
</dbReference>
<evidence type="ECO:0000256" key="12">
    <source>
        <dbReference type="ARBA" id="ARBA00023136"/>
    </source>
</evidence>
<protein>
    <submittedName>
        <fullName evidence="18">Penicillin-binding protein 2</fullName>
    </submittedName>
</protein>
<evidence type="ECO:0000256" key="6">
    <source>
        <dbReference type="ARBA" id="ARBA00022670"/>
    </source>
</evidence>
<dbReference type="PANTHER" id="PTHR30627">
    <property type="entry name" value="PEPTIDOGLYCAN D,D-TRANSPEPTIDASE"/>
    <property type="match status" value="1"/>
</dbReference>
<feature type="domain" description="Penicillin-binding protein transpeptidase" evidence="16">
    <location>
        <begin position="284"/>
        <end position="658"/>
    </location>
</feature>
<dbReference type="InterPro" id="IPR001460">
    <property type="entry name" value="PCN-bd_Tpept"/>
</dbReference>
<evidence type="ECO:0000256" key="15">
    <source>
        <dbReference type="SAM" id="Phobius"/>
    </source>
</evidence>
<evidence type="ECO:0000256" key="10">
    <source>
        <dbReference type="ARBA" id="ARBA00022984"/>
    </source>
</evidence>
<keyword evidence="8" id="KW-0378">Hydrolase</keyword>
<dbReference type="InterPro" id="IPR005311">
    <property type="entry name" value="PBP_dimer"/>
</dbReference>
<evidence type="ECO:0000259" key="16">
    <source>
        <dbReference type="Pfam" id="PF00905"/>
    </source>
</evidence>
<dbReference type="GO" id="GO:0071972">
    <property type="term" value="F:peptidoglycan L,D-transpeptidase activity"/>
    <property type="evidence" value="ECO:0007669"/>
    <property type="project" value="TreeGrafter"/>
</dbReference>
<evidence type="ECO:0000256" key="4">
    <source>
        <dbReference type="ARBA" id="ARBA00022475"/>
    </source>
</evidence>
<dbReference type="SUPFAM" id="SSF56601">
    <property type="entry name" value="beta-lactamase/transpeptidase-like"/>
    <property type="match status" value="1"/>
</dbReference>
<dbReference type="NCBIfam" id="TIGR03423">
    <property type="entry name" value="pbp2_mrdA"/>
    <property type="match status" value="1"/>
</dbReference>
<evidence type="ECO:0000256" key="5">
    <source>
        <dbReference type="ARBA" id="ARBA00022519"/>
    </source>
</evidence>
<feature type="domain" description="Penicillin-binding protein dimerisation" evidence="17">
    <location>
        <begin position="52"/>
        <end position="239"/>
    </location>
</feature>
<accession>A0A4R4NQ90</accession>
<keyword evidence="9" id="KW-0133">Cell shape</keyword>
<evidence type="ECO:0000256" key="3">
    <source>
        <dbReference type="ARBA" id="ARBA00007171"/>
    </source>
</evidence>
<keyword evidence="13" id="KW-0961">Cell wall biogenesis/degradation</keyword>
<evidence type="ECO:0000256" key="9">
    <source>
        <dbReference type="ARBA" id="ARBA00022960"/>
    </source>
</evidence>
<dbReference type="InterPro" id="IPR012338">
    <property type="entry name" value="Beta-lactam/transpept-like"/>
</dbReference>
<dbReference type="Gene3D" id="3.90.1310.10">
    <property type="entry name" value="Penicillin-binding protein 2a (Domain 2)"/>
    <property type="match status" value="1"/>
</dbReference>
<dbReference type="Gene3D" id="3.40.710.10">
    <property type="entry name" value="DD-peptidase/beta-lactamase superfamily"/>
    <property type="match status" value="1"/>
</dbReference>
<evidence type="ECO:0000313" key="18">
    <source>
        <dbReference type="EMBL" id="TDC11731.1"/>
    </source>
</evidence>
<feature type="region of interest" description="Disordered" evidence="14">
    <location>
        <begin position="668"/>
        <end position="690"/>
    </location>
</feature>
<dbReference type="SUPFAM" id="SSF56519">
    <property type="entry name" value="Penicillin binding protein dimerisation domain"/>
    <property type="match status" value="1"/>
</dbReference>
<evidence type="ECO:0000313" key="19">
    <source>
        <dbReference type="Proteomes" id="UP000295431"/>
    </source>
</evidence>
<evidence type="ECO:0000256" key="1">
    <source>
        <dbReference type="ARBA" id="ARBA00004167"/>
    </source>
</evidence>
<proteinExistence type="inferred from homology"/>
<evidence type="ECO:0000256" key="13">
    <source>
        <dbReference type="ARBA" id="ARBA00023316"/>
    </source>
</evidence>
<evidence type="ECO:0000256" key="14">
    <source>
        <dbReference type="SAM" id="MobiDB-lite"/>
    </source>
</evidence>
<evidence type="ECO:0000256" key="8">
    <source>
        <dbReference type="ARBA" id="ARBA00022801"/>
    </source>
</evidence>
<dbReference type="Proteomes" id="UP000295431">
    <property type="component" value="Unassembled WGS sequence"/>
</dbReference>
<dbReference type="GO" id="GO:0005886">
    <property type="term" value="C:plasma membrane"/>
    <property type="evidence" value="ECO:0007669"/>
    <property type="project" value="UniProtKB-SubCell"/>
</dbReference>
<keyword evidence="5" id="KW-0997">Cell inner membrane</keyword>
<keyword evidence="6" id="KW-0645">Protease</keyword>
<evidence type="ECO:0000256" key="2">
    <source>
        <dbReference type="ARBA" id="ARBA00004236"/>
    </source>
</evidence>
<organism evidence="18 19">
    <name type="scientific">Actinomadura bangladeshensis</name>
    <dbReference type="NCBI Taxonomy" id="453573"/>
    <lineage>
        <taxon>Bacteria</taxon>
        <taxon>Bacillati</taxon>
        <taxon>Actinomycetota</taxon>
        <taxon>Actinomycetes</taxon>
        <taxon>Streptosporangiales</taxon>
        <taxon>Thermomonosporaceae</taxon>
        <taxon>Actinomadura</taxon>
    </lineage>
</organism>
<dbReference type="GO" id="GO:0009002">
    <property type="term" value="F:serine-type D-Ala-D-Ala carboxypeptidase activity"/>
    <property type="evidence" value="ECO:0007669"/>
    <property type="project" value="InterPro"/>
</dbReference>
<feature type="transmembrane region" description="Helical" evidence="15">
    <location>
        <begin position="7"/>
        <end position="28"/>
    </location>
</feature>
<keyword evidence="11 15" id="KW-1133">Transmembrane helix</keyword>
<dbReference type="GO" id="GO:0071555">
    <property type="term" value="P:cell wall organization"/>
    <property type="evidence" value="ECO:0007669"/>
    <property type="project" value="UniProtKB-KW"/>
</dbReference>
<dbReference type="OrthoDB" id="9766847at2"/>
<reference evidence="18 19" key="1">
    <citation type="submission" date="2019-03" db="EMBL/GenBank/DDBJ databases">
        <title>Draft genome sequences of novel Actinobacteria.</title>
        <authorList>
            <person name="Sahin N."/>
            <person name="Ay H."/>
            <person name="Saygin H."/>
        </authorList>
    </citation>
    <scope>NUCLEOTIDE SEQUENCE [LARGE SCALE GENOMIC DNA]</scope>
    <source>
        <strain evidence="18 19">DSM 45347</strain>
    </source>
</reference>
<dbReference type="AlphaFoldDB" id="A0A4R4NQ90"/>
<dbReference type="Pfam" id="PF03717">
    <property type="entry name" value="PBP_dimer"/>
    <property type="match status" value="1"/>
</dbReference>
<dbReference type="RefSeq" id="WP_131942974.1">
    <property type="nucleotide sequence ID" value="NZ_BAAAMX010000037.1"/>
</dbReference>
<comment type="similarity">
    <text evidence="3">Belongs to the transpeptidase family.</text>
</comment>
<name>A0A4R4NQ90_9ACTN</name>